<dbReference type="GeneID" id="28802810"/>
<evidence type="ECO:0000313" key="1">
    <source>
        <dbReference type="EMBL" id="ANA85740.1"/>
    </source>
</evidence>
<organism evidence="1 2">
    <name type="scientific">Gordonia phage Cozz</name>
    <dbReference type="NCBI Taxonomy" id="1838066"/>
    <lineage>
        <taxon>Viruses</taxon>
        <taxon>Duplodnaviria</taxon>
        <taxon>Heunggongvirae</taxon>
        <taxon>Uroviricota</taxon>
        <taxon>Caudoviricetes</taxon>
        <taxon>Emalynvirus</taxon>
        <taxon>Emalynvirus cozz</taxon>
    </lineage>
</organism>
<keyword evidence="2" id="KW-1185">Reference proteome</keyword>
<protein>
    <submittedName>
        <fullName evidence="1">Uncharacterized protein</fullName>
    </submittedName>
</protein>
<name>A0A160DDC3_9CAUD</name>
<gene>
    <name evidence="1" type="primary">34</name>
    <name evidence="1" type="ORF">PBI_COZZ_34</name>
</gene>
<dbReference type="RefSeq" id="YP_009276493.1">
    <property type="nucleotide sequence ID" value="NC_030941.1"/>
</dbReference>
<dbReference type="Proteomes" id="UP000203169">
    <property type="component" value="Segment"/>
</dbReference>
<evidence type="ECO:0000313" key="2">
    <source>
        <dbReference type="Proteomes" id="UP000203169"/>
    </source>
</evidence>
<accession>A0A160DDC3</accession>
<dbReference type="KEGG" id="vg:28802810"/>
<dbReference type="OrthoDB" id="37895at10239"/>
<proteinExistence type="predicted"/>
<reference evidence="1 2" key="1">
    <citation type="submission" date="2016-03" db="EMBL/GenBank/DDBJ databases">
        <authorList>
            <person name="Montgomery M.T."/>
            <person name="Guerrero C.A."/>
            <person name="Mavrich T.N."/>
            <person name="Pope W.H."/>
            <person name="Garlena R.A."/>
            <person name="Russell D.A."/>
            <person name="Jacobs-Sera D."/>
            <person name="Hendrix R.W."/>
            <person name="Hatfull G.F."/>
        </authorList>
    </citation>
    <scope>NUCLEOTIDE SEQUENCE [LARGE SCALE GENOMIC DNA]</scope>
</reference>
<dbReference type="EMBL" id="KU998239">
    <property type="protein sequence ID" value="ANA85740.1"/>
    <property type="molecule type" value="Genomic_DNA"/>
</dbReference>
<sequence>MNNELTLSIATTHHDFVAALSLDDGDVALNCAFSSLEDMFAEVAYDVTPELTIDYALLFTTALVAADFIYANY</sequence>